<reference evidence="7" key="1">
    <citation type="submission" date="2025-08" db="UniProtKB">
        <authorList>
            <consortium name="RefSeq"/>
        </authorList>
    </citation>
    <scope>IDENTIFICATION</scope>
</reference>
<keyword evidence="6" id="KW-1185">Reference proteome</keyword>
<dbReference type="RefSeq" id="XP_055870645.1">
    <property type="nucleotide sequence ID" value="XM_056014670.1"/>
</dbReference>
<evidence type="ECO:0000256" key="2">
    <source>
        <dbReference type="ARBA" id="ARBA00022692"/>
    </source>
</evidence>
<feature type="transmembrane region" description="Helical" evidence="5">
    <location>
        <begin position="125"/>
        <end position="152"/>
    </location>
</feature>
<dbReference type="GeneID" id="106078891"/>
<sequence>MEISSLSFSRIMGLPGGFSVVHCVGTVLLGIGLILHIVGLATPSWASGTRTDSRGVSVTKMYGLWKLCDGSECKDLSDYSTNIPDTWKAASAFSILGMVAGIAALGLACYHFIMRVLAKPETQTLKFIIMVAGILALLCVIISTSCFGGGVYQKYEMDKAGLDIGYSLILSAVGGIVICIGGVVFFVAS</sequence>
<evidence type="ECO:0000256" key="1">
    <source>
        <dbReference type="ARBA" id="ARBA00004141"/>
    </source>
</evidence>
<evidence type="ECO:0000256" key="4">
    <source>
        <dbReference type="ARBA" id="ARBA00023136"/>
    </source>
</evidence>
<protein>
    <submittedName>
        <fullName evidence="7">Uncharacterized protein LOC106078891 isoform X1</fullName>
    </submittedName>
</protein>
<dbReference type="OrthoDB" id="6136516at2759"/>
<name>A0A9W2Z6G3_BIOGL</name>
<keyword evidence="3 5" id="KW-1133">Transmembrane helix</keyword>
<feature type="transmembrane region" description="Helical" evidence="5">
    <location>
        <begin position="12"/>
        <end position="38"/>
    </location>
</feature>
<dbReference type="PANTHER" id="PTHR10671">
    <property type="entry name" value="EPITHELIAL MEMBRANE PROTEIN-RELATED"/>
    <property type="match status" value="1"/>
</dbReference>
<dbReference type="InterPro" id="IPR050579">
    <property type="entry name" value="PMP-22/EMP/MP20-like"/>
</dbReference>
<dbReference type="AlphaFoldDB" id="A0A9W2Z6G3"/>
<feature type="transmembrane region" description="Helical" evidence="5">
    <location>
        <begin position="164"/>
        <end position="188"/>
    </location>
</feature>
<dbReference type="GO" id="GO:0005886">
    <property type="term" value="C:plasma membrane"/>
    <property type="evidence" value="ECO:0007669"/>
    <property type="project" value="TreeGrafter"/>
</dbReference>
<keyword evidence="4 5" id="KW-0472">Membrane</keyword>
<evidence type="ECO:0000256" key="3">
    <source>
        <dbReference type="ARBA" id="ARBA00022989"/>
    </source>
</evidence>
<dbReference type="InterPro" id="IPR004031">
    <property type="entry name" value="PMP22/EMP/MP20/Claudin"/>
</dbReference>
<comment type="subcellular location">
    <subcellularLocation>
        <location evidence="1">Membrane</location>
        <topology evidence="1">Multi-pass membrane protein</topology>
    </subcellularLocation>
</comment>
<organism evidence="6 7">
    <name type="scientific">Biomphalaria glabrata</name>
    <name type="common">Bloodfluke planorb</name>
    <name type="synonym">Freshwater snail</name>
    <dbReference type="NCBI Taxonomy" id="6526"/>
    <lineage>
        <taxon>Eukaryota</taxon>
        <taxon>Metazoa</taxon>
        <taxon>Spiralia</taxon>
        <taxon>Lophotrochozoa</taxon>
        <taxon>Mollusca</taxon>
        <taxon>Gastropoda</taxon>
        <taxon>Heterobranchia</taxon>
        <taxon>Euthyneura</taxon>
        <taxon>Panpulmonata</taxon>
        <taxon>Hygrophila</taxon>
        <taxon>Lymnaeoidea</taxon>
        <taxon>Planorbidae</taxon>
        <taxon>Biomphalaria</taxon>
    </lineage>
</organism>
<evidence type="ECO:0000313" key="7">
    <source>
        <dbReference type="RefSeq" id="XP_055870645.1"/>
    </source>
</evidence>
<evidence type="ECO:0000313" key="6">
    <source>
        <dbReference type="Proteomes" id="UP001165740"/>
    </source>
</evidence>
<gene>
    <name evidence="7" type="primary">LOC106078891</name>
</gene>
<dbReference type="Gene3D" id="1.20.140.150">
    <property type="match status" value="1"/>
</dbReference>
<keyword evidence="2 5" id="KW-0812">Transmembrane</keyword>
<dbReference type="OMA" id="TAGNTEC"/>
<feature type="transmembrane region" description="Helical" evidence="5">
    <location>
        <begin position="89"/>
        <end position="113"/>
    </location>
</feature>
<accession>A0A9W2Z6G3</accession>
<proteinExistence type="predicted"/>
<evidence type="ECO:0000256" key="5">
    <source>
        <dbReference type="SAM" id="Phobius"/>
    </source>
</evidence>
<dbReference type="Proteomes" id="UP001165740">
    <property type="component" value="Chromosome 16"/>
</dbReference>
<dbReference type="Pfam" id="PF00822">
    <property type="entry name" value="PMP22_Claudin"/>
    <property type="match status" value="1"/>
</dbReference>
<dbReference type="PANTHER" id="PTHR10671:SF108">
    <property type="entry name" value="CLAUDIN FAMILY PROTEIN-RELATED"/>
    <property type="match status" value="1"/>
</dbReference>